<evidence type="ECO:0000313" key="2">
    <source>
        <dbReference type="EMBL" id="KAK9883770.1"/>
    </source>
</evidence>
<dbReference type="PANTHER" id="PTHR33480">
    <property type="entry name" value="SET DOMAIN-CONTAINING PROTEIN-RELATED"/>
    <property type="match status" value="1"/>
</dbReference>
<proteinExistence type="predicted"/>
<dbReference type="AlphaFoldDB" id="A0AAW1TXC6"/>
<comment type="caution">
    <text evidence="1">The sequence shown here is derived from an EMBL/GenBank/DDBJ whole genome shotgun (WGS) entry which is preliminary data.</text>
</comment>
<dbReference type="PANTHER" id="PTHR33480:SF1">
    <property type="entry name" value="TYR RECOMBINASE DOMAIN-CONTAINING PROTEIN"/>
    <property type="match status" value="1"/>
</dbReference>
<accession>A0AAW1TXC6</accession>
<evidence type="ECO:0000313" key="3">
    <source>
        <dbReference type="Proteomes" id="UP001431783"/>
    </source>
</evidence>
<gene>
    <name evidence="2" type="ORF">WA026_001958</name>
    <name evidence="1" type="ORF">WA026_017800</name>
</gene>
<dbReference type="Proteomes" id="UP001431783">
    <property type="component" value="Unassembled WGS sequence"/>
</dbReference>
<reference evidence="1 3" key="1">
    <citation type="submission" date="2023-03" db="EMBL/GenBank/DDBJ databases">
        <title>Genome insight into feeding habits of ladybird beetles.</title>
        <authorList>
            <person name="Li H.-S."/>
            <person name="Huang Y.-H."/>
            <person name="Pang H."/>
        </authorList>
    </citation>
    <scope>NUCLEOTIDE SEQUENCE [LARGE SCALE GENOMIC DNA]</scope>
    <source>
        <strain evidence="1">SYSU_2023b</strain>
        <tissue evidence="1">Whole body</tissue>
    </source>
</reference>
<name>A0AAW1TXC6_9CUCU</name>
<evidence type="ECO:0000313" key="1">
    <source>
        <dbReference type="EMBL" id="KAK9872341.1"/>
    </source>
</evidence>
<keyword evidence="3" id="KW-1185">Reference proteome</keyword>
<dbReference type="EMBL" id="JARQZJ010000091">
    <property type="protein sequence ID" value="KAK9883770.1"/>
    <property type="molecule type" value="Genomic_DNA"/>
</dbReference>
<dbReference type="EMBL" id="JARQZJ010000011">
    <property type="protein sequence ID" value="KAK9872341.1"/>
    <property type="molecule type" value="Genomic_DNA"/>
</dbReference>
<sequence>MDTVFVLVLLLNSRRPGELQRIPLHLYDRTPNNQQNYKEFDDTITPCENILINIFKRIVIRGKSERSVYVLFNNDVQDHIKILLDYRKKCLSKNNNFLFEKSKTIEPISGYKILKKYAILSSAINPQAIMATKLQKHLETIREC</sequence>
<protein>
    <submittedName>
        <fullName evidence="1">Uncharacterized protein</fullName>
    </submittedName>
</protein>
<organism evidence="1 3">
    <name type="scientific">Henosepilachna vigintioctopunctata</name>
    <dbReference type="NCBI Taxonomy" id="420089"/>
    <lineage>
        <taxon>Eukaryota</taxon>
        <taxon>Metazoa</taxon>
        <taxon>Ecdysozoa</taxon>
        <taxon>Arthropoda</taxon>
        <taxon>Hexapoda</taxon>
        <taxon>Insecta</taxon>
        <taxon>Pterygota</taxon>
        <taxon>Neoptera</taxon>
        <taxon>Endopterygota</taxon>
        <taxon>Coleoptera</taxon>
        <taxon>Polyphaga</taxon>
        <taxon>Cucujiformia</taxon>
        <taxon>Coccinelloidea</taxon>
        <taxon>Coccinellidae</taxon>
        <taxon>Epilachninae</taxon>
        <taxon>Epilachnini</taxon>
        <taxon>Henosepilachna</taxon>
    </lineage>
</organism>